<proteinExistence type="inferred from homology"/>
<dbReference type="EMBL" id="JACGWJ010000480">
    <property type="protein sequence ID" value="KAL0291978.1"/>
    <property type="molecule type" value="Genomic_DNA"/>
</dbReference>
<keyword evidence="2" id="KW-0804">Transcription</keyword>
<dbReference type="InterPro" id="IPR003690">
    <property type="entry name" value="MTERF"/>
</dbReference>
<keyword evidence="2" id="KW-0805">Transcription regulation</keyword>
<keyword evidence="2" id="KW-0806">Transcription termination</keyword>
<dbReference type="AlphaFoldDB" id="A0AAW2JDT4"/>
<organism evidence="4">
    <name type="scientific">Sesamum radiatum</name>
    <name type="common">Black benniseed</name>
    <dbReference type="NCBI Taxonomy" id="300843"/>
    <lineage>
        <taxon>Eukaryota</taxon>
        <taxon>Viridiplantae</taxon>
        <taxon>Streptophyta</taxon>
        <taxon>Embryophyta</taxon>
        <taxon>Tracheophyta</taxon>
        <taxon>Spermatophyta</taxon>
        <taxon>Magnoliopsida</taxon>
        <taxon>eudicotyledons</taxon>
        <taxon>Gunneridae</taxon>
        <taxon>Pentapetalae</taxon>
        <taxon>asterids</taxon>
        <taxon>lamiids</taxon>
        <taxon>Lamiales</taxon>
        <taxon>Pedaliaceae</taxon>
        <taxon>Sesamum</taxon>
    </lineage>
</organism>
<accession>A0AAW2JDT4</accession>
<comment type="similarity">
    <text evidence="1">Belongs to the mTERF family.</text>
</comment>
<dbReference type="GO" id="GO:0003676">
    <property type="term" value="F:nucleic acid binding"/>
    <property type="evidence" value="ECO:0007669"/>
    <property type="project" value="InterPro"/>
</dbReference>
<dbReference type="SMART" id="SM00733">
    <property type="entry name" value="Mterf"/>
    <property type="match status" value="1"/>
</dbReference>
<dbReference type="Gene3D" id="1.25.70.10">
    <property type="entry name" value="Transcription termination factor 3, mitochondrial"/>
    <property type="match status" value="1"/>
</dbReference>
<reference evidence="4" key="1">
    <citation type="submission" date="2020-06" db="EMBL/GenBank/DDBJ databases">
        <authorList>
            <person name="Li T."/>
            <person name="Hu X."/>
            <person name="Zhang T."/>
            <person name="Song X."/>
            <person name="Zhang H."/>
            <person name="Dai N."/>
            <person name="Sheng W."/>
            <person name="Hou X."/>
            <person name="Wei L."/>
        </authorList>
    </citation>
    <scope>NUCLEOTIDE SEQUENCE</scope>
    <source>
        <strain evidence="4">G02</strain>
        <tissue evidence="4">Leaf</tissue>
    </source>
</reference>
<protein>
    <submittedName>
        <fullName evidence="4">Transcription termination factor MT, chloroplastic</fullName>
    </submittedName>
</protein>
<dbReference type="InterPro" id="IPR038538">
    <property type="entry name" value="MTERF_sf"/>
</dbReference>
<dbReference type="GO" id="GO:0006353">
    <property type="term" value="P:DNA-templated transcription termination"/>
    <property type="evidence" value="ECO:0007669"/>
    <property type="project" value="UniProtKB-KW"/>
</dbReference>
<evidence type="ECO:0000313" key="4">
    <source>
        <dbReference type="EMBL" id="KAL0291978.1"/>
    </source>
</evidence>
<sequence>MKVTSYAGLAKPSFLLVHYELPAFAFHRPQLVSISSLCVSRNYEENERIANRARVYEFLRGIGIVPDELDGLELPVTVDVMRERVEFLHKLGLTIEDINNYPLVLGCSVKKNMVPVLDYLGKLGVRKSTFTEFLRRYPQVLHASVCG</sequence>
<evidence type="ECO:0000256" key="2">
    <source>
        <dbReference type="ARBA" id="ARBA00022472"/>
    </source>
</evidence>
<evidence type="ECO:0000256" key="3">
    <source>
        <dbReference type="ARBA" id="ARBA00022946"/>
    </source>
</evidence>
<keyword evidence="3" id="KW-0809">Transit peptide</keyword>
<name>A0AAW2JDT4_SESRA</name>
<reference evidence="4" key="2">
    <citation type="journal article" date="2024" name="Plant">
        <title>Genomic evolution and insights into agronomic trait innovations of Sesamum species.</title>
        <authorList>
            <person name="Miao H."/>
            <person name="Wang L."/>
            <person name="Qu L."/>
            <person name="Liu H."/>
            <person name="Sun Y."/>
            <person name="Le M."/>
            <person name="Wang Q."/>
            <person name="Wei S."/>
            <person name="Zheng Y."/>
            <person name="Lin W."/>
            <person name="Duan Y."/>
            <person name="Cao H."/>
            <person name="Xiong S."/>
            <person name="Wang X."/>
            <person name="Wei L."/>
            <person name="Li C."/>
            <person name="Ma Q."/>
            <person name="Ju M."/>
            <person name="Zhao R."/>
            <person name="Li G."/>
            <person name="Mu C."/>
            <person name="Tian Q."/>
            <person name="Mei H."/>
            <person name="Zhang T."/>
            <person name="Gao T."/>
            <person name="Zhang H."/>
        </authorList>
    </citation>
    <scope>NUCLEOTIDE SEQUENCE</scope>
    <source>
        <strain evidence="4">G02</strain>
    </source>
</reference>
<comment type="caution">
    <text evidence="4">The sequence shown here is derived from an EMBL/GenBank/DDBJ whole genome shotgun (WGS) entry which is preliminary data.</text>
</comment>
<evidence type="ECO:0000256" key="1">
    <source>
        <dbReference type="ARBA" id="ARBA00007692"/>
    </source>
</evidence>
<gene>
    <name evidence="4" type="ORF">Sradi_7006900</name>
</gene>